<name>A0A819UJH6_9BILA</name>
<dbReference type="Proteomes" id="UP000681720">
    <property type="component" value="Unassembled WGS sequence"/>
</dbReference>
<dbReference type="EMBL" id="CAJNRG010007280">
    <property type="protein sequence ID" value="CAF2092942.1"/>
    <property type="molecule type" value="Genomic_DNA"/>
</dbReference>
<proteinExistence type="predicted"/>
<dbReference type="OrthoDB" id="10023506at2759"/>
<evidence type="ECO:0000313" key="9">
    <source>
        <dbReference type="EMBL" id="CAF4095124.1"/>
    </source>
</evidence>
<dbReference type="AlphaFoldDB" id="A0A819UJH6"/>
<dbReference type="Proteomes" id="UP000663856">
    <property type="component" value="Unassembled WGS sequence"/>
</dbReference>
<dbReference type="EMBL" id="CAJOBJ010000146">
    <property type="protein sequence ID" value="CAF3799080.1"/>
    <property type="molecule type" value="Genomic_DNA"/>
</dbReference>
<evidence type="ECO:0008006" key="12">
    <source>
        <dbReference type="Google" id="ProtNLM"/>
    </source>
</evidence>
<evidence type="ECO:0000313" key="1">
    <source>
        <dbReference type="EMBL" id="CAF1297354.1"/>
    </source>
</evidence>
<comment type="caution">
    <text evidence="9">The sequence shown here is derived from an EMBL/GenBank/DDBJ whole genome shotgun (WGS) entry which is preliminary data.</text>
</comment>
<dbReference type="Proteomes" id="UP000676336">
    <property type="component" value="Unassembled WGS sequence"/>
</dbReference>
<evidence type="ECO:0000313" key="2">
    <source>
        <dbReference type="EMBL" id="CAF1597150.1"/>
    </source>
</evidence>
<keyword evidence="11" id="KW-1185">Reference proteome</keyword>
<protein>
    <recommendedName>
        <fullName evidence="12">F-box domain-containing protein</fullName>
    </recommendedName>
</protein>
<dbReference type="Proteomes" id="UP000663842">
    <property type="component" value="Unassembled WGS sequence"/>
</dbReference>
<gene>
    <name evidence="7" type="ORF">BYL167_LOCUS3716</name>
    <name evidence="2" type="ORF">CJN711_LOCUS34719</name>
    <name evidence="6" type="ORF">GIL414_LOCUS983</name>
    <name evidence="1" type="ORF">KQP761_LOCUS4593</name>
    <name evidence="3" type="ORF">MBJ925_LOCUS19205</name>
    <name evidence="9" type="ORF">OVN521_LOCUS20583</name>
    <name evidence="10" type="ORF">SMN809_LOCUS20569</name>
    <name evidence="8" type="ORF">UXM345_LOCUS15057</name>
    <name evidence="5" type="ORF">WKI299_LOCUS37020</name>
    <name evidence="4" type="ORF">XDN619_LOCUS17060</name>
</gene>
<organism evidence="9 11">
    <name type="scientific">Rotaria magnacalcarata</name>
    <dbReference type="NCBI Taxonomy" id="392030"/>
    <lineage>
        <taxon>Eukaryota</taxon>
        <taxon>Metazoa</taxon>
        <taxon>Spiralia</taxon>
        <taxon>Gnathifera</taxon>
        <taxon>Rotifera</taxon>
        <taxon>Eurotatoria</taxon>
        <taxon>Bdelloidea</taxon>
        <taxon>Philodinida</taxon>
        <taxon>Philodinidae</taxon>
        <taxon>Rotaria</taxon>
    </lineage>
</organism>
<sequence length="366" mass="43287">MADNSTIELLSVELWEEIFEYFSPMDLRYSFHRINRKIDLIIDRTVLYLNFGKQGTYNYFMRNILPAMNVDNVRSLKFRENNEIKHFFSNISLNSLAQLRLLSFGQMYCFNNNFLIFWNQLSSLKYLQSLEIIYWGNVGPSNCVNEKKFIIRSIFNNDCCPLLKSFIISTTGSHQGGYTLPSLMATTKTTNIQNLSLDTLTFDDLIKLLHAMQNVKSFRIDYELCYDDRSNVQHESMIIYRPLLTNCISLHMKLSDDIKFEHVEYLLKHASNLKKLFIWGWYHLLDAMKWEIILSTCCQKLIRFHLICTGPTFNHNFDQTCDDFEKICPTRRFWLERNVTISFDEDVSAHDYNSDVVVRFNIEKKV</sequence>
<evidence type="ECO:0000313" key="6">
    <source>
        <dbReference type="EMBL" id="CAF3799080.1"/>
    </source>
</evidence>
<dbReference type="EMBL" id="CAJOBH010000739">
    <property type="protein sequence ID" value="CAF3814287.1"/>
    <property type="molecule type" value="Genomic_DNA"/>
</dbReference>
<dbReference type="EMBL" id="CAJNRF010018195">
    <property type="protein sequence ID" value="CAF2250606.1"/>
    <property type="molecule type" value="Genomic_DNA"/>
</dbReference>
<dbReference type="EMBL" id="CAJOBI010013245">
    <property type="protein sequence ID" value="CAF4170219.1"/>
    <property type="molecule type" value="Genomic_DNA"/>
</dbReference>
<evidence type="ECO:0000313" key="10">
    <source>
        <dbReference type="EMBL" id="CAF4170219.1"/>
    </source>
</evidence>
<dbReference type="Proteomes" id="UP000663824">
    <property type="component" value="Unassembled WGS sequence"/>
</dbReference>
<accession>A0A819UJH6</accession>
<dbReference type="Proteomes" id="UP000663855">
    <property type="component" value="Unassembled WGS sequence"/>
</dbReference>
<evidence type="ECO:0000313" key="4">
    <source>
        <dbReference type="EMBL" id="CAF2092942.1"/>
    </source>
</evidence>
<evidence type="ECO:0000313" key="7">
    <source>
        <dbReference type="EMBL" id="CAF3814287.1"/>
    </source>
</evidence>
<dbReference type="EMBL" id="CAJNRE010009716">
    <property type="protein sequence ID" value="CAF2084279.1"/>
    <property type="molecule type" value="Genomic_DNA"/>
</dbReference>
<dbReference type="Proteomes" id="UP000663887">
    <property type="component" value="Unassembled WGS sequence"/>
</dbReference>
<dbReference type="Proteomes" id="UP000663866">
    <property type="component" value="Unassembled WGS sequence"/>
</dbReference>
<dbReference type="EMBL" id="CAJNOW010000897">
    <property type="protein sequence ID" value="CAF1297354.1"/>
    <property type="molecule type" value="Genomic_DNA"/>
</dbReference>
<dbReference type="EMBL" id="CAJOBF010001760">
    <property type="protein sequence ID" value="CAF3981244.1"/>
    <property type="molecule type" value="Genomic_DNA"/>
</dbReference>
<evidence type="ECO:0000313" key="8">
    <source>
        <dbReference type="EMBL" id="CAF3981244.1"/>
    </source>
</evidence>
<evidence type="ECO:0000313" key="11">
    <source>
        <dbReference type="Proteomes" id="UP000663866"/>
    </source>
</evidence>
<dbReference type="EMBL" id="CAJOBG010004100">
    <property type="protein sequence ID" value="CAF4095124.1"/>
    <property type="molecule type" value="Genomic_DNA"/>
</dbReference>
<dbReference type="Proteomes" id="UP000681967">
    <property type="component" value="Unassembled WGS sequence"/>
</dbReference>
<dbReference type="InterPro" id="IPR032675">
    <property type="entry name" value="LRR_dom_sf"/>
</dbReference>
<reference evidence="9" key="1">
    <citation type="submission" date="2021-02" db="EMBL/GenBank/DDBJ databases">
        <authorList>
            <person name="Nowell W R."/>
        </authorList>
    </citation>
    <scope>NUCLEOTIDE SEQUENCE</scope>
</reference>
<dbReference type="Gene3D" id="3.80.10.10">
    <property type="entry name" value="Ribonuclease Inhibitor"/>
    <property type="match status" value="1"/>
</dbReference>
<dbReference type="Proteomes" id="UP000663834">
    <property type="component" value="Unassembled WGS sequence"/>
</dbReference>
<dbReference type="EMBL" id="CAJNOV010016889">
    <property type="protein sequence ID" value="CAF1597150.1"/>
    <property type="molecule type" value="Genomic_DNA"/>
</dbReference>
<evidence type="ECO:0000313" key="5">
    <source>
        <dbReference type="EMBL" id="CAF2250606.1"/>
    </source>
</evidence>
<evidence type="ECO:0000313" key="3">
    <source>
        <dbReference type="EMBL" id="CAF2084279.1"/>
    </source>
</evidence>